<dbReference type="SUPFAM" id="SSF55797">
    <property type="entry name" value="PR-1-like"/>
    <property type="match status" value="1"/>
</dbReference>
<organism evidence="2 3">
    <name type="scientific">Ranitomeya imitator</name>
    <name type="common">mimic poison frog</name>
    <dbReference type="NCBI Taxonomy" id="111125"/>
    <lineage>
        <taxon>Eukaryota</taxon>
        <taxon>Metazoa</taxon>
        <taxon>Chordata</taxon>
        <taxon>Craniata</taxon>
        <taxon>Vertebrata</taxon>
        <taxon>Euteleostomi</taxon>
        <taxon>Amphibia</taxon>
        <taxon>Batrachia</taxon>
        <taxon>Anura</taxon>
        <taxon>Neobatrachia</taxon>
        <taxon>Hyloidea</taxon>
        <taxon>Dendrobatidae</taxon>
        <taxon>Dendrobatinae</taxon>
        <taxon>Ranitomeya</taxon>
    </lineage>
</organism>
<feature type="region of interest" description="Disordered" evidence="1">
    <location>
        <begin position="1"/>
        <end position="21"/>
    </location>
</feature>
<dbReference type="InterPro" id="IPR035940">
    <property type="entry name" value="CAP_sf"/>
</dbReference>
<proteinExistence type="predicted"/>
<accession>A0ABN9M512</accession>
<name>A0ABN9M512_9NEOB</name>
<gene>
    <name evidence="2" type="ORF">RIMI_LOCUS15756381</name>
</gene>
<reference evidence="2" key="1">
    <citation type="submission" date="2023-07" db="EMBL/GenBank/DDBJ databases">
        <authorList>
            <person name="Stuckert A."/>
        </authorList>
    </citation>
    <scope>NUCLEOTIDE SEQUENCE</scope>
</reference>
<comment type="caution">
    <text evidence="2">The sequence shown here is derived from an EMBL/GenBank/DDBJ whole genome shotgun (WGS) entry which is preliminary data.</text>
</comment>
<evidence type="ECO:0000313" key="3">
    <source>
        <dbReference type="Proteomes" id="UP001176940"/>
    </source>
</evidence>
<feature type="compositionally biased region" description="Basic and acidic residues" evidence="1">
    <location>
        <begin position="8"/>
        <end position="17"/>
    </location>
</feature>
<keyword evidence="3" id="KW-1185">Reference proteome</keyword>
<evidence type="ECO:0000313" key="2">
    <source>
        <dbReference type="EMBL" id="CAJ0956918.1"/>
    </source>
</evidence>
<dbReference type="EMBL" id="CAUEEQ010042910">
    <property type="protein sequence ID" value="CAJ0956918.1"/>
    <property type="molecule type" value="Genomic_DNA"/>
</dbReference>
<dbReference type="Proteomes" id="UP001176940">
    <property type="component" value="Unassembled WGS sequence"/>
</dbReference>
<protein>
    <submittedName>
        <fullName evidence="2">Uncharacterized protein</fullName>
    </submittedName>
</protein>
<evidence type="ECO:0000256" key="1">
    <source>
        <dbReference type="SAM" id="MobiDB-lite"/>
    </source>
</evidence>
<sequence>MSGTRPIRSRDVMEGPKRAHFKQRRLPVTSGDVQGPPERGLTFHHRSLQQFLLHSASPMKDIVPVNQIVGIAKLVKVCLPKVQCFCDFLTSPPSERQKPVAFMGFTFLCFQLISRAMAQRLANLLMLILLQGEISSVFSIPENENSAVISNSEDIDEGLPVLSHPNKAFLPPCDDNGNVRRRKSLRKRSLGRAVNIPAEAVESVANTPISALSPQVPAIQKEILDVHNKYRSQAAPGARNMLKMVSQKQVKLDGL</sequence>